<evidence type="ECO:0000259" key="4">
    <source>
        <dbReference type="Pfam" id="PF09699"/>
    </source>
</evidence>
<dbReference type="RefSeq" id="WP_169206486.1">
    <property type="nucleotide sequence ID" value="NZ_WTVR01000019.1"/>
</dbReference>
<organism evidence="6 7">
    <name type="scientific">Aromatoleum petrolei</name>
    <dbReference type="NCBI Taxonomy" id="76116"/>
    <lineage>
        <taxon>Bacteria</taxon>
        <taxon>Pseudomonadati</taxon>
        <taxon>Pseudomonadota</taxon>
        <taxon>Betaproteobacteria</taxon>
        <taxon>Rhodocyclales</taxon>
        <taxon>Rhodocyclaceae</taxon>
        <taxon>Aromatoleum</taxon>
    </lineage>
</organism>
<proteinExistence type="predicted"/>
<feature type="domain" description="Doubled CXXCH motif" evidence="4">
    <location>
        <begin position="231"/>
        <end position="268"/>
    </location>
</feature>
<dbReference type="InterPro" id="IPR051829">
    <property type="entry name" value="Multiheme_Cytochr_ET"/>
</dbReference>
<dbReference type="InterPro" id="IPR020015">
    <property type="entry name" value="Decahaem_cyt-c_DmsE"/>
</dbReference>
<dbReference type="Proteomes" id="UP000652074">
    <property type="component" value="Unassembled WGS sequence"/>
</dbReference>
<dbReference type="Gene3D" id="3.90.10.10">
    <property type="entry name" value="Cytochrome C3"/>
    <property type="match status" value="1"/>
</dbReference>
<keyword evidence="1 3" id="KW-0732">Signal</keyword>
<dbReference type="SUPFAM" id="SSF48695">
    <property type="entry name" value="Multiheme cytochromes"/>
    <property type="match status" value="1"/>
</dbReference>
<feature type="domain" description="Doubled CXXCH motif" evidence="4">
    <location>
        <begin position="183"/>
        <end position="224"/>
    </location>
</feature>
<name>A0ABX1MSZ0_9RHOO</name>
<evidence type="ECO:0000313" key="6">
    <source>
        <dbReference type="EMBL" id="NMF89109.1"/>
    </source>
</evidence>
<dbReference type="Pfam" id="PF22678">
    <property type="entry name" value="Cytochrom_c_NrfB-like"/>
    <property type="match status" value="1"/>
</dbReference>
<dbReference type="NCBIfam" id="TIGR01905">
    <property type="entry name" value="paired_CXXCH_1"/>
    <property type="match status" value="1"/>
</dbReference>
<evidence type="ECO:0000256" key="2">
    <source>
        <dbReference type="SAM" id="MobiDB-lite"/>
    </source>
</evidence>
<evidence type="ECO:0000259" key="5">
    <source>
        <dbReference type="Pfam" id="PF22678"/>
    </source>
</evidence>
<feature type="signal peptide" evidence="3">
    <location>
        <begin position="1"/>
        <end position="28"/>
    </location>
</feature>
<feature type="compositionally biased region" description="Basic and acidic residues" evidence="2">
    <location>
        <begin position="81"/>
        <end position="91"/>
    </location>
</feature>
<accession>A0ABX1MSZ0</accession>
<evidence type="ECO:0000256" key="3">
    <source>
        <dbReference type="SAM" id="SignalP"/>
    </source>
</evidence>
<gene>
    <name evidence="6" type="ORF">GPA26_11550</name>
</gene>
<evidence type="ECO:0000256" key="1">
    <source>
        <dbReference type="ARBA" id="ARBA00022729"/>
    </source>
</evidence>
<dbReference type="Gene3D" id="1.10.287.3080">
    <property type="match status" value="3"/>
</dbReference>
<feature type="region of interest" description="Disordered" evidence="2">
    <location>
        <begin position="80"/>
        <end position="101"/>
    </location>
</feature>
<comment type="caution">
    <text evidence="6">The sequence shown here is derived from an EMBL/GenBank/DDBJ whole genome shotgun (WGS) entry which is preliminary data.</text>
</comment>
<dbReference type="PANTHER" id="PTHR35038">
    <property type="entry name" value="DISSIMILATORY SULFITE REDUCTASE SIRA"/>
    <property type="match status" value="1"/>
</dbReference>
<feature type="chain" id="PRO_5045893093" evidence="3">
    <location>
        <begin position="29"/>
        <end position="319"/>
    </location>
</feature>
<evidence type="ECO:0000313" key="7">
    <source>
        <dbReference type="Proteomes" id="UP000652074"/>
    </source>
</evidence>
<dbReference type="InterPro" id="IPR053875">
    <property type="entry name" value="Cytochrom_c_NrfB-like_dom"/>
</dbReference>
<reference evidence="6 7" key="1">
    <citation type="submission" date="2019-12" db="EMBL/GenBank/DDBJ databases">
        <title>Comparative genomics gives insights into the taxonomy of the Azoarcus-Aromatoleum group and reveals separate origins of nif in the plant-associated Azoarcus and non-plant-associated Aromatoleum sub-groups.</title>
        <authorList>
            <person name="Lafos M."/>
            <person name="Maluk M."/>
            <person name="Batista M."/>
            <person name="Junghare M."/>
            <person name="Carmona M."/>
            <person name="Faoro H."/>
            <person name="Cruz L.M."/>
            <person name="Battistoni F."/>
            <person name="De Souza E."/>
            <person name="Pedrosa F."/>
            <person name="Chen W.-M."/>
            <person name="Poole P.S."/>
            <person name="Dixon R.A."/>
            <person name="James E.K."/>
        </authorList>
    </citation>
    <scope>NUCLEOTIDE SEQUENCE [LARGE SCALE GENOMIC DNA]</scope>
    <source>
        <strain evidence="6 7">ToN1</strain>
    </source>
</reference>
<dbReference type="PANTHER" id="PTHR35038:SF6">
    <property type="entry name" value="SURFACE LOCALIZED DECAHEME CYTOCHROME C LIPOPROTEIN"/>
    <property type="match status" value="1"/>
</dbReference>
<dbReference type="EMBL" id="WTVR01000019">
    <property type="protein sequence ID" value="NMF89109.1"/>
    <property type="molecule type" value="Genomic_DNA"/>
</dbReference>
<dbReference type="Pfam" id="PF09699">
    <property type="entry name" value="Paired_CXXCH_1"/>
    <property type="match status" value="2"/>
</dbReference>
<dbReference type="InterPro" id="IPR010177">
    <property type="entry name" value="Paired_CXXCH_1"/>
</dbReference>
<dbReference type="NCBIfam" id="TIGR03508">
    <property type="entry name" value="decahem_SO"/>
    <property type="match status" value="1"/>
</dbReference>
<dbReference type="InterPro" id="IPR036280">
    <property type="entry name" value="Multihaem_cyt_sf"/>
</dbReference>
<keyword evidence="7" id="KW-1185">Reference proteome</keyword>
<feature type="domain" description="Cytochrome c-type protein NrfB-like" evidence="5">
    <location>
        <begin position="76"/>
        <end position="160"/>
    </location>
</feature>
<sequence length="319" mass="34247">MKSLGKALRTCAFAVLAGSLFPALTATAAEKEAPKDIVLTGDAKCTTCHDENDSPEALRIGKTKHGTVADKRTPGCTNCHGESEKHVKEAGRGSGPTPPVDVGFTKKNKTTSAEAQNASCLSCHQGSTRIFWQNSTHARRDVTCVSCHTIHDGHDKVREAKSQPEVCSNCHKEQRAQFARPSHHPVPEGQMSCSSCHNVHGDNPSQLQKSSVNDTCYSCHMEKRGPFVHNHQPVSEDCAICHNPHGTNVANLLKARAPYLCQECHSHDSHPSQLAGLPTGRTASTDLLGTVGRGCLNCHTNIHGGNSTVNSATAGRFRR</sequence>
<protein>
    <submittedName>
        <fullName evidence="6">DmsE family decaheme c-type cytochrome</fullName>
    </submittedName>
</protein>